<protein>
    <submittedName>
        <fullName evidence="2">CobW/HypB/UreG, nucleotide-binding domain</fullName>
    </submittedName>
</protein>
<keyword evidence="3" id="KW-1185">Reference proteome</keyword>
<dbReference type="AlphaFoldDB" id="A0A1H4FW07"/>
<evidence type="ECO:0000313" key="3">
    <source>
        <dbReference type="Proteomes" id="UP000198703"/>
    </source>
</evidence>
<dbReference type="Proteomes" id="UP000198703">
    <property type="component" value="Unassembled WGS sequence"/>
</dbReference>
<dbReference type="InterPro" id="IPR051316">
    <property type="entry name" value="Zinc-reg_GTPase_activator"/>
</dbReference>
<proteinExistence type="predicted"/>
<dbReference type="PANTHER" id="PTHR13748">
    <property type="entry name" value="COBW-RELATED"/>
    <property type="match status" value="1"/>
</dbReference>
<reference evidence="2 3" key="1">
    <citation type="submission" date="2016-10" db="EMBL/GenBank/DDBJ databases">
        <authorList>
            <person name="de Groot N.N."/>
        </authorList>
    </citation>
    <scope>NUCLEOTIDE SEQUENCE [LARGE SCALE GENOMIC DNA]</scope>
    <source>
        <strain evidence="2 3">DSM 15345</strain>
    </source>
</reference>
<dbReference type="PANTHER" id="PTHR13748:SF62">
    <property type="entry name" value="COBW DOMAIN-CONTAINING PROTEIN"/>
    <property type="match status" value="1"/>
</dbReference>
<dbReference type="RefSeq" id="WP_175479035.1">
    <property type="nucleotide sequence ID" value="NZ_FNQM01000030.1"/>
</dbReference>
<dbReference type="InterPro" id="IPR003495">
    <property type="entry name" value="CobW/HypB/UreG_nucleotide-bd"/>
</dbReference>
<dbReference type="EMBL" id="FNQM01000030">
    <property type="protein sequence ID" value="SEB01519.1"/>
    <property type="molecule type" value="Genomic_DNA"/>
</dbReference>
<accession>A0A1H4FW07</accession>
<sequence>MARIPVTIVTRFPGAGKTTLLNRLLTEPGFQRTAVVINEFGEAGVDGALVARGDERAFMPSGQRSRPRVLHVVGHVVGSPRHLDGWPEGVKSTRLVMIVAGAGLEDAAALLRRRAPEFIPYDSNIDGVAA</sequence>
<evidence type="ECO:0000259" key="1">
    <source>
        <dbReference type="Pfam" id="PF02492"/>
    </source>
</evidence>
<dbReference type="GO" id="GO:0005737">
    <property type="term" value="C:cytoplasm"/>
    <property type="evidence" value="ECO:0007669"/>
    <property type="project" value="TreeGrafter"/>
</dbReference>
<organism evidence="2 3">
    <name type="scientific">Rubrimonas cliftonensis</name>
    <dbReference type="NCBI Taxonomy" id="89524"/>
    <lineage>
        <taxon>Bacteria</taxon>
        <taxon>Pseudomonadati</taxon>
        <taxon>Pseudomonadota</taxon>
        <taxon>Alphaproteobacteria</taxon>
        <taxon>Rhodobacterales</taxon>
        <taxon>Paracoccaceae</taxon>
        <taxon>Rubrimonas</taxon>
    </lineage>
</organism>
<gene>
    <name evidence="2" type="ORF">SAMN05444370_1307</name>
</gene>
<dbReference type="InterPro" id="IPR027417">
    <property type="entry name" value="P-loop_NTPase"/>
</dbReference>
<dbReference type="Gene3D" id="3.40.50.300">
    <property type="entry name" value="P-loop containing nucleotide triphosphate hydrolases"/>
    <property type="match status" value="1"/>
</dbReference>
<dbReference type="SUPFAM" id="SSF52540">
    <property type="entry name" value="P-loop containing nucleoside triphosphate hydrolases"/>
    <property type="match status" value="1"/>
</dbReference>
<dbReference type="STRING" id="89524.SAMN05444370_1307"/>
<evidence type="ECO:0000313" key="2">
    <source>
        <dbReference type="EMBL" id="SEB01519.1"/>
    </source>
</evidence>
<feature type="domain" description="CobW/HypB/UreG nucleotide-binding" evidence="1">
    <location>
        <begin position="5"/>
        <end position="54"/>
    </location>
</feature>
<name>A0A1H4FW07_9RHOB</name>
<dbReference type="Pfam" id="PF02492">
    <property type="entry name" value="cobW"/>
    <property type="match status" value="1"/>
</dbReference>